<dbReference type="Gene3D" id="3.10.310.50">
    <property type="match status" value="1"/>
</dbReference>
<dbReference type="InterPro" id="IPR007621">
    <property type="entry name" value="TPM_dom"/>
</dbReference>
<evidence type="ECO:0000313" key="4">
    <source>
        <dbReference type="Proteomes" id="UP000254405"/>
    </source>
</evidence>
<feature type="domain" description="TPM" evidence="2">
    <location>
        <begin position="1"/>
        <end position="96"/>
    </location>
</feature>
<dbReference type="AlphaFoldDB" id="A0A376TT35"/>
<keyword evidence="1" id="KW-0812">Transmembrane</keyword>
<dbReference type="EMBL" id="UGCO01000001">
    <property type="protein sequence ID" value="STI80372.1"/>
    <property type="molecule type" value="Genomic_DNA"/>
</dbReference>
<name>A0A376TT35_ECOLX</name>
<feature type="transmembrane region" description="Helical" evidence="1">
    <location>
        <begin position="172"/>
        <end position="191"/>
    </location>
</feature>
<dbReference type="Pfam" id="PF04536">
    <property type="entry name" value="TPM_phosphatase"/>
    <property type="match status" value="1"/>
</dbReference>
<reference evidence="3 4" key="1">
    <citation type="submission" date="2018-06" db="EMBL/GenBank/DDBJ databases">
        <authorList>
            <consortium name="Pathogen Informatics"/>
            <person name="Doyle S."/>
        </authorList>
    </citation>
    <scope>NUCLEOTIDE SEQUENCE [LARGE SCALE GENOMIC DNA]</scope>
    <source>
        <strain evidence="3 4">NCTC8985</strain>
    </source>
</reference>
<evidence type="ECO:0000313" key="3">
    <source>
        <dbReference type="EMBL" id="STI80372.1"/>
    </source>
</evidence>
<keyword evidence="1" id="KW-0472">Membrane</keyword>
<evidence type="ECO:0000256" key="1">
    <source>
        <dbReference type="SAM" id="Phobius"/>
    </source>
</evidence>
<accession>A0A376TT35</accession>
<evidence type="ECO:0000259" key="2">
    <source>
        <dbReference type="Pfam" id="PF04536"/>
    </source>
</evidence>
<keyword evidence="1" id="KW-1133">Transmembrane helix</keyword>
<feature type="transmembrane region" description="Helical" evidence="1">
    <location>
        <begin position="120"/>
        <end position="138"/>
    </location>
</feature>
<dbReference type="Proteomes" id="UP000254405">
    <property type="component" value="Unassembled WGS sequence"/>
</dbReference>
<organism evidence="3 4">
    <name type="scientific">Escherichia coli</name>
    <dbReference type="NCBI Taxonomy" id="562"/>
    <lineage>
        <taxon>Bacteria</taxon>
        <taxon>Pseudomonadati</taxon>
        <taxon>Pseudomonadota</taxon>
        <taxon>Gammaproteobacteria</taxon>
        <taxon>Enterobacterales</taxon>
        <taxon>Enterobacteriaceae</taxon>
        <taxon>Escherichia</taxon>
    </lineage>
</organism>
<sequence>MQIAVLIVPTTKDETIEQYATRVFDNWRLGDAKRNDGILIIVAWSDRTVRIQVGYGLEEKVTDALARDIIRSNMIPAFKQQKFAQGLELAINALNNQLTSQHQYPTNPSESESASSSDHYYFAIFWVFAVMFFPFWFFHQGSNFCRACKSGVYISAIYLLDLFLFSDKIFSIAVFSLLFYFHHIYGLYLFMCTSEKSIR</sequence>
<dbReference type="PANTHER" id="PTHR30373">
    <property type="entry name" value="UPF0603 PROTEIN YGCG"/>
    <property type="match status" value="1"/>
</dbReference>
<protein>
    <submittedName>
        <fullName evidence="3">Protein</fullName>
    </submittedName>
</protein>
<dbReference type="PANTHER" id="PTHR30373:SF2">
    <property type="entry name" value="UPF0603 PROTEIN YGCG"/>
    <property type="match status" value="1"/>
</dbReference>
<proteinExistence type="predicted"/>
<gene>
    <name evidence="3" type="primary">ygcG</name>
    <name evidence="3" type="ORF">NCTC8985_05797</name>
</gene>